<evidence type="ECO:0000256" key="6">
    <source>
        <dbReference type="ARBA" id="ARBA00035120"/>
    </source>
</evidence>
<evidence type="ECO:0000256" key="7">
    <source>
        <dbReference type="ARBA" id="ARBA00035585"/>
    </source>
</evidence>
<dbReference type="GO" id="GO:0046872">
    <property type="term" value="F:metal ion binding"/>
    <property type="evidence" value="ECO:0007669"/>
    <property type="project" value="UniProtKB-KW"/>
</dbReference>
<evidence type="ECO:0000256" key="3">
    <source>
        <dbReference type="ARBA" id="ARBA00022692"/>
    </source>
</evidence>
<name>A0A7D5M0C9_9ARCH</name>
<dbReference type="KEGG" id="nox:C5F49_00080"/>
<feature type="transmembrane region" description="Helical" evidence="8">
    <location>
        <begin position="66"/>
        <end position="84"/>
    </location>
</feature>
<keyword evidence="10" id="KW-1185">Reference proteome</keyword>
<dbReference type="GO" id="GO:0062054">
    <property type="term" value="F:fluoride channel activity"/>
    <property type="evidence" value="ECO:0007669"/>
    <property type="project" value="UniProtKB-UniRule"/>
</dbReference>
<comment type="activity regulation">
    <text evidence="8">Na(+) is not transported, but it plays an essential structural role and its presence is essential for fluoride channel function.</text>
</comment>
<comment type="catalytic activity">
    <reaction evidence="7">
        <text>fluoride(in) = fluoride(out)</text>
        <dbReference type="Rhea" id="RHEA:76159"/>
        <dbReference type="ChEBI" id="CHEBI:17051"/>
    </reaction>
    <physiologicalReaction direction="left-to-right" evidence="7">
        <dbReference type="Rhea" id="RHEA:76160"/>
    </physiologicalReaction>
</comment>
<dbReference type="RefSeq" id="WP_179362746.1">
    <property type="nucleotide sequence ID" value="NZ_CP026994.1"/>
</dbReference>
<dbReference type="GeneID" id="56060283"/>
<dbReference type="GO" id="GO:0005886">
    <property type="term" value="C:plasma membrane"/>
    <property type="evidence" value="ECO:0007669"/>
    <property type="project" value="UniProtKB-SubCell"/>
</dbReference>
<gene>
    <name evidence="8" type="primary">fluC</name>
    <name evidence="8" type="synonym">crcB</name>
    <name evidence="9" type="ORF">C5F49_00080</name>
</gene>
<keyword evidence="8" id="KW-0479">Metal-binding</keyword>
<feature type="binding site" evidence="8">
    <location>
        <position position="74"/>
    </location>
    <ligand>
        <name>Na(+)</name>
        <dbReference type="ChEBI" id="CHEBI:29101"/>
        <note>structural</note>
    </ligand>
</feature>
<comment type="similarity">
    <text evidence="6 8">Belongs to the fluoride channel Fluc/FEX (TC 1.A.43) family.</text>
</comment>
<dbReference type="AlphaFoldDB" id="A0A7D5M0C9"/>
<sequence length="126" mass="13359">MKGLEFVFLAVGSVLGAYLRFKVIESPLLFNTIPVNVLAVNVLGAFILGAFIVMSQQWHLDGKYSLFAAIGFCGSLTTMSGLALESNNLLEQSQYGTFAINLIANIGLSIAALIGGKSLMSAIINN</sequence>
<evidence type="ECO:0000256" key="5">
    <source>
        <dbReference type="ARBA" id="ARBA00023136"/>
    </source>
</evidence>
<feature type="binding site" evidence="8">
    <location>
        <position position="77"/>
    </location>
    <ligand>
        <name>Na(+)</name>
        <dbReference type="ChEBI" id="CHEBI:29101"/>
        <note>structural</note>
    </ligand>
</feature>
<dbReference type="Pfam" id="PF02537">
    <property type="entry name" value="CRCB"/>
    <property type="match status" value="1"/>
</dbReference>
<evidence type="ECO:0000256" key="2">
    <source>
        <dbReference type="ARBA" id="ARBA00022475"/>
    </source>
</evidence>
<dbReference type="HAMAP" id="MF_00454">
    <property type="entry name" value="FluC"/>
    <property type="match status" value="1"/>
</dbReference>
<feature type="transmembrane region" description="Helical" evidence="8">
    <location>
        <begin position="96"/>
        <end position="116"/>
    </location>
</feature>
<evidence type="ECO:0000256" key="1">
    <source>
        <dbReference type="ARBA" id="ARBA00004651"/>
    </source>
</evidence>
<dbReference type="PANTHER" id="PTHR28259:SF1">
    <property type="entry name" value="FLUORIDE EXPORT PROTEIN 1-RELATED"/>
    <property type="match status" value="1"/>
</dbReference>
<feature type="transmembrane region" description="Helical" evidence="8">
    <location>
        <begin position="32"/>
        <end position="54"/>
    </location>
</feature>
<dbReference type="InterPro" id="IPR003691">
    <property type="entry name" value="FluC"/>
</dbReference>
<keyword evidence="8" id="KW-0407">Ion channel</keyword>
<proteinExistence type="inferred from homology"/>
<keyword evidence="8" id="KW-0406">Ion transport</keyword>
<dbReference type="Proteomes" id="UP000509441">
    <property type="component" value="Chromosome"/>
</dbReference>
<evidence type="ECO:0000256" key="4">
    <source>
        <dbReference type="ARBA" id="ARBA00022989"/>
    </source>
</evidence>
<protein>
    <recommendedName>
        <fullName evidence="8">Fluoride-specific ion channel FluC</fullName>
    </recommendedName>
</protein>
<comment type="function">
    <text evidence="8">Fluoride-specific ion channel. Important for reducing fluoride concentration in the cell, thus reducing its toxicity.</text>
</comment>
<evidence type="ECO:0000256" key="8">
    <source>
        <dbReference type="HAMAP-Rule" id="MF_00454"/>
    </source>
</evidence>
<dbReference type="OrthoDB" id="253428at2157"/>
<keyword evidence="2 8" id="KW-1003">Cell membrane</keyword>
<evidence type="ECO:0000313" key="9">
    <source>
        <dbReference type="EMBL" id="QLH03894.1"/>
    </source>
</evidence>
<dbReference type="GO" id="GO:0140114">
    <property type="term" value="P:cellular detoxification of fluoride"/>
    <property type="evidence" value="ECO:0007669"/>
    <property type="project" value="UniProtKB-UniRule"/>
</dbReference>
<keyword evidence="5 8" id="KW-0472">Membrane</keyword>
<comment type="subcellular location">
    <subcellularLocation>
        <location evidence="1 8">Cell membrane</location>
        <topology evidence="1 8">Multi-pass membrane protein</topology>
    </subcellularLocation>
</comment>
<keyword evidence="3 8" id="KW-0812">Transmembrane</keyword>
<keyword evidence="8" id="KW-0813">Transport</keyword>
<dbReference type="PANTHER" id="PTHR28259">
    <property type="entry name" value="FLUORIDE EXPORT PROTEIN 1-RELATED"/>
    <property type="match status" value="1"/>
</dbReference>
<reference evidence="9 10" key="1">
    <citation type="submission" date="2018-02" db="EMBL/GenBank/DDBJ databases">
        <title>Complete genome of Nitrosopumilus oxyclinae HCE1.</title>
        <authorList>
            <person name="Qin W."/>
            <person name="Zheng Y."/>
            <person name="Stahl D.A."/>
        </authorList>
    </citation>
    <scope>NUCLEOTIDE SEQUENCE [LARGE SCALE GENOMIC DNA]</scope>
    <source>
        <strain evidence="9 10">HCE1</strain>
    </source>
</reference>
<keyword evidence="4 8" id="KW-1133">Transmembrane helix</keyword>
<dbReference type="EMBL" id="CP026994">
    <property type="protein sequence ID" value="QLH03894.1"/>
    <property type="molecule type" value="Genomic_DNA"/>
</dbReference>
<evidence type="ECO:0000313" key="10">
    <source>
        <dbReference type="Proteomes" id="UP000509441"/>
    </source>
</evidence>
<accession>A0A7D5M0C9</accession>
<organism evidence="9 10">
    <name type="scientific">Nitrosopumilus oxyclinae</name>
    <dbReference type="NCBI Taxonomy" id="1959104"/>
    <lineage>
        <taxon>Archaea</taxon>
        <taxon>Nitrososphaerota</taxon>
        <taxon>Nitrososphaeria</taxon>
        <taxon>Nitrosopumilales</taxon>
        <taxon>Nitrosopumilaceae</taxon>
        <taxon>Nitrosopumilus</taxon>
    </lineage>
</organism>
<keyword evidence="8" id="KW-0915">Sodium</keyword>